<evidence type="ECO:0000256" key="1">
    <source>
        <dbReference type="ARBA" id="ARBA00011123"/>
    </source>
</evidence>
<dbReference type="Gene3D" id="3.90.1300.10">
    <property type="entry name" value="Amidase signature (AS) domain"/>
    <property type="match status" value="1"/>
</dbReference>
<comment type="similarity">
    <text evidence="7">Belongs to the amidase family. GatA subfamily.</text>
</comment>
<evidence type="ECO:0000256" key="2">
    <source>
        <dbReference type="ARBA" id="ARBA00014428"/>
    </source>
</evidence>
<evidence type="ECO:0000256" key="5">
    <source>
        <dbReference type="ARBA" id="ARBA00022840"/>
    </source>
</evidence>
<dbReference type="HAMAP" id="MF_00120">
    <property type="entry name" value="GatA"/>
    <property type="match status" value="1"/>
</dbReference>
<keyword evidence="10" id="KW-1185">Reference proteome</keyword>
<dbReference type="InterPro" id="IPR023631">
    <property type="entry name" value="Amidase_dom"/>
</dbReference>
<keyword evidence="3 7" id="KW-0436">Ligase</keyword>
<evidence type="ECO:0000256" key="6">
    <source>
        <dbReference type="ARBA" id="ARBA00022917"/>
    </source>
</evidence>
<dbReference type="EC" id="6.3.5.7" evidence="7"/>
<dbReference type="PANTHER" id="PTHR11895">
    <property type="entry name" value="TRANSAMIDASE"/>
    <property type="match status" value="1"/>
</dbReference>
<dbReference type="EMBL" id="AP025314">
    <property type="protein sequence ID" value="BDD11310.1"/>
    <property type="molecule type" value="Genomic_DNA"/>
</dbReference>
<feature type="domain" description="Amidase" evidence="8">
    <location>
        <begin position="55"/>
        <end position="496"/>
    </location>
</feature>
<dbReference type="Pfam" id="PF01425">
    <property type="entry name" value="Amidase"/>
    <property type="match status" value="1"/>
</dbReference>
<dbReference type="GO" id="GO:0006412">
    <property type="term" value="P:translation"/>
    <property type="evidence" value="ECO:0007669"/>
    <property type="project" value="UniProtKB-UniRule"/>
</dbReference>
<dbReference type="GO" id="GO:0030956">
    <property type="term" value="C:glutamyl-tRNA(Gln) amidotransferase complex"/>
    <property type="evidence" value="ECO:0007669"/>
    <property type="project" value="InterPro"/>
</dbReference>
<keyword evidence="5 7" id="KW-0067">ATP-binding</keyword>
<feature type="active site" description="Acyl-ester intermediate" evidence="7">
    <location>
        <position position="207"/>
    </location>
</feature>
<evidence type="ECO:0000313" key="9">
    <source>
        <dbReference type="EMBL" id="BDD11310.1"/>
    </source>
</evidence>
<proteinExistence type="inferred from homology"/>
<gene>
    <name evidence="7 9" type="primary">gatA</name>
    <name evidence="9" type="ORF">FUAX_37420</name>
</gene>
<sequence>MRAVLYVGGFLYRIHRLSAFGRMRKLQQTVHTLEQHTSFERIREAISAGKTTCADLVEHYLENIDKTKDLNAYLEVYADEARETAKQVDKKIVAGTAGKLAGMVVSLKDVLCHKDHGLQGASKILDGFESQFTGTAVQRLIDEDAVIIGRVNCDEFAMGSGNENSAFGPTRNPIDPERVPGGSSGASAAAVKADTCLVSIGSDTGGSVRQPAAFCDVVGLKPTYSRISRYGLTAYASSFDTVGVLANSVEDASIVLEVMAGQDDYDSTVSRKPVPEYSKLLGFDKKVKVAYMKETLESEGLSDEIKEKTLAKIEALRKAGHTVEEVSFPWLDYLLPTYYILTMAEASSNLSRFDGVRYGYRSPNTTDLESMYKKSRSEGFGEEVKRRIMLGTFVLSASYYDAYYTKAQKVRRLIKDYTEKLLGEYDFVVLPTTPTTAFKIGSHAKSDPVTTFLEDLYTVQASVSGLPAISVPNGHDQNGLPVGIQVMAGAFKEADMLAFAKYLSTL</sequence>
<keyword evidence="4 7" id="KW-0547">Nucleotide-binding</keyword>
<evidence type="ECO:0000256" key="4">
    <source>
        <dbReference type="ARBA" id="ARBA00022741"/>
    </source>
</evidence>
<dbReference type="InterPro" id="IPR036928">
    <property type="entry name" value="AS_sf"/>
</dbReference>
<protein>
    <recommendedName>
        <fullName evidence="2 7">Glutamyl-tRNA(Gln) amidotransferase subunit A</fullName>
        <shortName evidence="7">Glu-ADT subunit A</shortName>
        <ecNumber evidence="7">6.3.5.7</ecNumber>
    </recommendedName>
</protein>
<feature type="active site" description="Charge relay system" evidence="7">
    <location>
        <position position="183"/>
    </location>
</feature>
<dbReference type="InterPro" id="IPR004412">
    <property type="entry name" value="GatA"/>
</dbReference>
<keyword evidence="6 7" id="KW-0648">Protein biosynthesis</keyword>
<comment type="function">
    <text evidence="7">Allows the formation of correctly charged Gln-tRNA(Gln) through the transamidation of misacylated Glu-tRNA(Gln) in organisms which lack glutaminyl-tRNA synthetase. The reaction takes place in the presence of glutamine and ATP through an activated gamma-phospho-Glu-tRNA(Gln).</text>
</comment>
<dbReference type="KEGG" id="fax:FUAX_37420"/>
<evidence type="ECO:0000256" key="7">
    <source>
        <dbReference type="HAMAP-Rule" id="MF_00120"/>
    </source>
</evidence>
<dbReference type="GO" id="GO:0005524">
    <property type="term" value="F:ATP binding"/>
    <property type="evidence" value="ECO:0007669"/>
    <property type="project" value="UniProtKB-KW"/>
</dbReference>
<dbReference type="NCBIfam" id="TIGR00132">
    <property type="entry name" value="gatA"/>
    <property type="match status" value="1"/>
</dbReference>
<dbReference type="Proteomes" id="UP001348817">
    <property type="component" value="Chromosome"/>
</dbReference>
<dbReference type="SUPFAM" id="SSF75304">
    <property type="entry name" value="Amidase signature (AS) enzymes"/>
    <property type="match status" value="1"/>
</dbReference>
<evidence type="ECO:0000313" key="10">
    <source>
        <dbReference type="Proteomes" id="UP001348817"/>
    </source>
</evidence>
<comment type="catalytic activity">
    <reaction evidence="7">
        <text>L-glutamyl-tRNA(Gln) + L-glutamine + ATP + H2O = L-glutaminyl-tRNA(Gln) + L-glutamate + ADP + phosphate + H(+)</text>
        <dbReference type="Rhea" id="RHEA:17521"/>
        <dbReference type="Rhea" id="RHEA-COMP:9681"/>
        <dbReference type="Rhea" id="RHEA-COMP:9684"/>
        <dbReference type="ChEBI" id="CHEBI:15377"/>
        <dbReference type="ChEBI" id="CHEBI:15378"/>
        <dbReference type="ChEBI" id="CHEBI:29985"/>
        <dbReference type="ChEBI" id="CHEBI:30616"/>
        <dbReference type="ChEBI" id="CHEBI:43474"/>
        <dbReference type="ChEBI" id="CHEBI:58359"/>
        <dbReference type="ChEBI" id="CHEBI:78520"/>
        <dbReference type="ChEBI" id="CHEBI:78521"/>
        <dbReference type="ChEBI" id="CHEBI:456216"/>
        <dbReference type="EC" id="6.3.5.7"/>
    </reaction>
</comment>
<dbReference type="AlphaFoldDB" id="A0AAU9DFL2"/>
<evidence type="ECO:0000256" key="3">
    <source>
        <dbReference type="ARBA" id="ARBA00022598"/>
    </source>
</evidence>
<dbReference type="PANTHER" id="PTHR11895:SF7">
    <property type="entry name" value="GLUTAMYL-TRNA(GLN) AMIDOTRANSFERASE SUBUNIT A, MITOCHONDRIAL"/>
    <property type="match status" value="1"/>
</dbReference>
<comment type="subunit">
    <text evidence="1 7">Heterotrimer of A, B and C subunits.</text>
</comment>
<feature type="active site" description="Charge relay system" evidence="7">
    <location>
        <position position="108"/>
    </location>
</feature>
<organism evidence="9 10">
    <name type="scientific">Fulvitalea axinellae</name>
    <dbReference type="NCBI Taxonomy" id="1182444"/>
    <lineage>
        <taxon>Bacteria</taxon>
        <taxon>Pseudomonadati</taxon>
        <taxon>Bacteroidota</taxon>
        <taxon>Cytophagia</taxon>
        <taxon>Cytophagales</taxon>
        <taxon>Persicobacteraceae</taxon>
        <taxon>Fulvitalea</taxon>
    </lineage>
</organism>
<name>A0AAU9DFL2_9BACT</name>
<dbReference type="InterPro" id="IPR000120">
    <property type="entry name" value="Amidase"/>
</dbReference>
<reference evidence="9 10" key="1">
    <citation type="submission" date="2021-12" db="EMBL/GenBank/DDBJ databases">
        <title>Genome sequencing of bacteria with rrn-lacking chromosome and rrn-plasmid.</title>
        <authorList>
            <person name="Anda M."/>
            <person name="Iwasaki W."/>
        </authorList>
    </citation>
    <scope>NUCLEOTIDE SEQUENCE [LARGE SCALE GENOMIC DNA]</scope>
    <source>
        <strain evidence="9 10">DSM 100852</strain>
    </source>
</reference>
<evidence type="ECO:0000259" key="8">
    <source>
        <dbReference type="Pfam" id="PF01425"/>
    </source>
</evidence>
<dbReference type="GO" id="GO:0050567">
    <property type="term" value="F:glutaminyl-tRNA synthase (glutamine-hydrolyzing) activity"/>
    <property type="evidence" value="ECO:0007669"/>
    <property type="project" value="UniProtKB-UniRule"/>
</dbReference>
<accession>A0AAU9DFL2</accession>